<accession>A0A916SIA6</accession>
<dbReference type="Pfam" id="PF13520">
    <property type="entry name" value="AA_permease_2"/>
    <property type="match status" value="1"/>
</dbReference>
<feature type="transmembrane region" description="Helical" evidence="5">
    <location>
        <begin position="154"/>
        <end position="173"/>
    </location>
</feature>
<feature type="transmembrane region" description="Helical" evidence="5">
    <location>
        <begin position="476"/>
        <end position="496"/>
    </location>
</feature>
<keyword evidence="7" id="KW-1185">Reference proteome</keyword>
<keyword evidence="4 5" id="KW-0472">Membrane</keyword>
<dbReference type="EMBL" id="BMHH01000012">
    <property type="protein sequence ID" value="GGA98880.1"/>
    <property type="molecule type" value="Genomic_DNA"/>
</dbReference>
<evidence type="ECO:0000256" key="4">
    <source>
        <dbReference type="ARBA" id="ARBA00023136"/>
    </source>
</evidence>
<feature type="transmembrane region" description="Helical" evidence="5">
    <location>
        <begin position="360"/>
        <end position="382"/>
    </location>
</feature>
<dbReference type="AlphaFoldDB" id="A0A916SIA6"/>
<evidence type="ECO:0000256" key="2">
    <source>
        <dbReference type="ARBA" id="ARBA00022692"/>
    </source>
</evidence>
<dbReference type="InterPro" id="IPR002293">
    <property type="entry name" value="AA/rel_permease1"/>
</dbReference>
<evidence type="ECO:0000313" key="6">
    <source>
        <dbReference type="EMBL" id="GGA98880.1"/>
    </source>
</evidence>
<comment type="caution">
    <text evidence="6">The sequence shown here is derived from an EMBL/GenBank/DDBJ whole genome shotgun (WGS) entry which is preliminary data.</text>
</comment>
<dbReference type="PIRSF" id="PIRSF006060">
    <property type="entry name" value="AA_transporter"/>
    <property type="match status" value="1"/>
</dbReference>
<dbReference type="PANTHER" id="PTHR47547">
    <property type="match status" value="1"/>
</dbReference>
<reference evidence="6" key="2">
    <citation type="submission" date="2020-09" db="EMBL/GenBank/DDBJ databases">
        <authorList>
            <person name="Sun Q."/>
            <person name="Zhou Y."/>
        </authorList>
    </citation>
    <scope>NUCLEOTIDE SEQUENCE</scope>
    <source>
        <strain evidence="6">CGMCC 1.15082</strain>
    </source>
</reference>
<feature type="transmembrane region" description="Helical" evidence="5">
    <location>
        <begin position="282"/>
        <end position="305"/>
    </location>
</feature>
<feature type="transmembrane region" description="Helical" evidence="5">
    <location>
        <begin position="418"/>
        <end position="439"/>
    </location>
</feature>
<organism evidence="6 7">
    <name type="scientific">Brucella endophytica</name>
    <dbReference type="NCBI Taxonomy" id="1963359"/>
    <lineage>
        <taxon>Bacteria</taxon>
        <taxon>Pseudomonadati</taxon>
        <taxon>Pseudomonadota</taxon>
        <taxon>Alphaproteobacteria</taxon>
        <taxon>Hyphomicrobiales</taxon>
        <taxon>Brucellaceae</taxon>
        <taxon>Brucella/Ochrobactrum group</taxon>
        <taxon>Brucella</taxon>
    </lineage>
</organism>
<dbReference type="Gene3D" id="1.20.1740.10">
    <property type="entry name" value="Amino acid/polyamine transporter I"/>
    <property type="match status" value="1"/>
</dbReference>
<reference evidence="6" key="1">
    <citation type="journal article" date="2014" name="Int. J. Syst. Evol. Microbiol.">
        <title>Complete genome sequence of Corynebacterium casei LMG S-19264T (=DSM 44701T), isolated from a smear-ripened cheese.</title>
        <authorList>
            <consortium name="US DOE Joint Genome Institute (JGI-PGF)"/>
            <person name="Walter F."/>
            <person name="Albersmeier A."/>
            <person name="Kalinowski J."/>
            <person name="Ruckert C."/>
        </authorList>
    </citation>
    <scope>NUCLEOTIDE SEQUENCE</scope>
    <source>
        <strain evidence="6">CGMCC 1.15082</strain>
    </source>
</reference>
<keyword evidence="3 5" id="KW-1133">Transmembrane helix</keyword>
<dbReference type="RefSeq" id="WP_188824908.1">
    <property type="nucleotide sequence ID" value="NZ_BMHH01000012.1"/>
</dbReference>
<comment type="subcellular location">
    <subcellularLocation>
        <location evidence="1">Membrane</location>
        <topology evidence="1">Multi-pass membrane protein</topology>
    </subcellularLocation>
</comment>
<feature type="transmembrane region" description="Helical" evidence="5">
    <location>
        <begin position="7"/>
        <end position="26"/>
    </location>
</feature>
<dbReference type="Proteomes" id="UP000646478">
    <property type="component" value="Unassembled WGS sequence"/>
</dbReference>
<dbReference type="GO" id="GO:0016020">
    <property type="term" value="C:membrane"/>
    <property type="evidence" value="ECO:0007669"/>
    <property type="project" value="UniProtKB-SubCell"/>
</dbReference>
<feature type="transmembrane region" description="Helical" evidence="5">
    <location>
        <begin position="38"/>
        <end position="59"/>
    </location>
</feature>
<evidence type="ECO:0000313" key="7">
    <source>
        <dbReference type="Proteomes" id="UP000646478"/>
    </source>
</evidence>
<evidence type="ECO:0000256" key="5">
    <source>
        <dbReference type="SAM" id="Phobius"/>
    </source>
</evidence>
<protein>
    <submittedName>
        <fullName evidence="6">Amino acid permease</fullName>
    </submittedName>
</protein>
<feature type="transmembrane region" description="Helical" evidence="5">
    <location>
        <begin position="185"/>
        <end position="207"/>
    </location>
</feature>
<feature type="transmembrane region" description="Helical" evidence="5">
    <location>
        <begin position="125"/>
        <end position="147"/>
    </location>
</feature>
<keyword evidence="2 5" id="KW-0812">Transmembrane</keyword>
<dbReference type="InterPro" id="IPR052962">
    <property type="entry name" value="AA_Transporter_AGT"/>
</dbReference>
<feature type="transmembrane region" description="Helical" evidence="5">
    <location>
        <begin position="451"/>
        <end position="470"/>
    </location>
</feature>
<feature type="transmembrane region" description="Helical" evidence="5">
    <location>
        <begin position="228"/>
        <end position="252"/>
    </location>
</feature>
<proteinExistence type="predicted"/>
<feature type="transmembrane region" description="Helical" evidence="5">
    <location>
        <begin position="333"/>
        <end position="354"/>
    </location>
</feature>
<feature type="transmembrane region" description="Helical" evidence="5">
    <location>
        <begin position="80"/>
        <end position="105"/>
    </location>
</feature>
<dbReference type="GO" id="GO:0022857">
    <property type="term" value="F:transmembrane transporter activity"/>
    <property type="evidence" value="ECO:0007669"/>
    <property type="project" value="InterPro"/>
</dbReference>
<name>A0A916SIA6_9HYPH</name>
<evidence type="ECO:0000256" key="3">
    <source>
        <dbReference type="ARBA" id="ARBA00022989"/>
    </source>
</evidence>
<feature type="transmembrane region" description="Helical" evidence="5">
    <location>
        <begin position="394"/>
        <end position="412"/>
    </location>
</feature>
<evidence type="ECO:0000256" key="1">
    <source>
        <dbReference type="ARBA" id="ARBA00004141"/>
    </source>
</evidence>
<dbReference type="PANTHER" id="PTHR47547:SF1">
    <property type="entry name" value="ASPARTATE-PROTON SYMPORTER"/>
    <property type="match status" value="1"/>
</dbReference>
<gene>
    <name evidence="6" type="ORF">GCM10011491_28900</name>
</gene>
<sequence length="526" mass="56281">MKREIGLIGLTFVAVSGVLGSGWLFAPLLASQQAGPASIVAWALGGIAILLIALTFAEISAMLPVPGGIARVPQFSHGNVVAMAMGWSAWIGYNSTVSVEVAAMLKYLAPHVNWMSGDLADWRTMAFAIALLALFTVINAIGVQFFARINSTLTWVKIAIPLVIIATLLISRFDTANFSQQAGGFSPYGLHGIFAAVSTGGIIFSYIGFRHAIDMAGEVKNPGRMIPLALILSVIICFLVYAGLQLAFVGAMPGSMLTNGWNGLMINARLGPIDAIATSLGLLWLVALLNVGAVIGPFGGGLVAAGSNARLAYALARNGFFPKFLAGLSKRDVPLPALILNFVLGAAILMIFSFDEIVRLNGASIVLSFIVGPIAVVALRQLLPDQRRPLRLPAVRLIGTIAFIVSTLIIYWSGWDTLWQLGLVLLLGLVLFVIHGRWLDPGPLDFREASWLIPYLVGIGLFSYFGTFGGKGDIPFGWDIVGITVFSLVIYAWAIACRLPKERCVEQINHIQSIIPDLEPKDSSLI</sequence>